<keyword evidence="5" id="KW-0813">Transport</keyword>
<dbReference type="GO" id="GO:0019825">
    <property type="term" value="F:oxygen binding"/>
    <property type="evidence" value="ECO:0007669"/>
    <property type="project" value="InterPro"/>
</dbReference>
<dbReference type="PROSITE" id="PS01033">
    <property type="entry name" value="GLOBIN"/>
    <property type="match status" value="1"/>
</dbReference>
<protein>
    <submittedName>
        <fullName evidence="7">Hemin receptor</fullName>
    </submittedName>
</protein>
<proteinExistence type="inferred from homology"/>
<keyword evidence="8" id="KW-1185">Reference proteome</keyword>
<dbReference type="InterPro" id="IPR000971">
    <property type="entry name" value="Globin"/>
</dbReference>
<dbReference type="InterPro" id="IPR012292">
    <property type="entry name" value="Globin/Proto"/>
</dbReference>
<gene>
    <name evidence="7" type="ORF">GXW74_23775</name>
</gene>
<keyword evidence="1 5" id="KW-0349">Heme</keyword>
<evidence type="ECO:0000256" key="4">
    <source>
        <dbReference type="ARBA" id="ARBA00023004"/>
    </source>
</evidence>
<evidence type="ECO:0000259" key="6">
    <source>
        <dbReference type="PROSITE" id="PS01033"/>
    </source>
</evidence>
<dbReference type="PANTHER" id="PTHR43396:SF3">
    <property type="entry name" value="FLAVOHEMOPROTEIN"/>
    <property type="match status" value="1"/>
</dbReference>
<comment type="caution">
    <text evidence="7">The sequence shown here is derived from an EMBL/GenBank/DDBJ whole genome shotgun (WGS) entry which is preliminary data.</text>
</comment>
<dbReference type="PANTHER" id="PTHR43396">
    <property type="entry name" value="FLAVOHEMOPROTEIN"/>
    <property type="match status" value="1"/>
</dbReference>
<dbReference type="GO" id="GO:0046210">
    <property type="term" value="P:nitric oxide catabolic process"/>
    <property type="evidence" value="ECO:0007669"/>
    <property type="project" value="TreeGrafter"/>
</dbReference>
<reference evidence="7" key="1">
    <citation type="submission" date="2020-01" db="EMBL/GenBank/DDBJ databases">
        <authorList>
            <person name="Rat A."/>
        </authorList>
    </citation>
    <scope>NUCLEOTIDE SEQUENCE</scope>
    <source>
        <strain evidence="7">LMG 31228</strain>
    </source>
</reference>
<dbReference type="GO" id="GO:0020037">
    <property type="term" value="F:heme binding"/>
    <property type="evidence" value="ECO:0007669"/>
    <property type="project" value="InterPro"/>
</dbReference>
<dbReference type="GO" id="GO:0071500">
    <property type="term" value="P:cellular response to nitrosative stress"/>
    <property type="evidence" value="ECO:0007669"/>
    <property type="project" value="TreeGrafter"/>
</dbReference>
<dbReference type="GO" id="GO:0046872">
    <property type="term" value="F:metal ion binding"/>
    <property type="evidence" value="ECO:0007669"/>
    <property type="project" value="UniProtKB-KW"/>
</dbReference>
<dbReference type="Gene3D" id="1.10.490.10">
    <property type="entry name" value="Globins"/>
    <property type="match status" value="1"/>
</dbReference>
<comment type="similarity">
    <text evidence="5">Belongs to the globin family.</text>
</comment>
<accession>A0A9X9XII9</accession>
<sequence length="135" mass="14908">MSPDQTRIVQDTWKQVVPIADTAANLFYDRLFEIDPSTRPLFTAETLPEQKRKLIVMLNAVVNGLKRPEEIIPAAEALARRHVGYGVTAPQYDSVGAALLWTLEKGLGPSWTAEAQQAWTAAYDLLSGVMRRAAA</sequence>
<dbReference type="SUPFAM" id="SSF46458">
    <property type="entry name" value="Globin-like"/>
    <property type="match status" value="1"/>
</dbReference>
<evidence type="ECO:0000313" key="8">
    <source>
        <dbReference type="Proteomes" id="UP001138709"/>
    </source>
</evidence>
<keyword evidence="7" id="KW-0675">Receptor</keyword>
<dbReference type="AlphaFoldDB" id="A0A9X9XII9"/>
<keyword evidence="4" id="KW-0408">Iron</keyword>
<dbReference type="GO" id="GO:0005344">
    <property type="term" value="F:oxygen carrier activity"/>
    <property type="evidence" value="ECO:0007669"/>
    <property type="project" value="UniProtKB-KW"/>
</dbReference>
<dbReference type="Proteomes" id="UP001138709">
    <property type="component" value="Unassembled WGS sequence"/>
</dbReference>
<keyword evidence="3" id="KW-0479">Metal-binding</keyword>
<keyword evidence="2 5" id="KW-0561">Oxygen transport</keyword>
<dbReference type="EMBL" id="JAAEDL010000034">
    <property type="protein sequence ID" value="MBR0683525.1"/>
    <property type="molecule type" value="Genomic_DNA"/>
</dbReference>
<dbReference type="CDD" id="cd12131">
    <property type="entry name" value="HGbI-like"/>
    <property type="match status" value="1"/>
</dbReference>
<evidence type="ECO:0000256" key="3">
    <source>
        <dbReference type="ARBA" id="ARBA00022723"/>
    </source>
</evidence>
<dbReference type="InterPro" id="IPR009050">
    <property type="entry name" value="Globin-like_sf"/>
</dbReference>
<feature type="domain" description="Globin" evidence="6">
    <location>
        <begin position="1"/>
        <end position="135"/>
    </location>
</feature>
<dbReference type="GO" id="GO:0008941">
    <property type="term" value="F:nitric oxide dioxygenase NAD(P)H activity"/>
    <property type="evidence" value="ECO:0007669"/>
    <property type="project" value="TreeGrafter"/>
</dbReference>
<evidence type="ECO:0000256" key="2">
    <source>
        <dbReference type="ARBA" id="ARBA00022621"/>
    </source>
</evidence>
<reference evidence="7" key="2">
    <citation type="journal article" date="2021" name="Syst. Appl. Microbiol.">
        <title>Roseomonas hellenica sp. nov., isolated from roots of wild-growing Alkanna tinctoria.</title>
        <authorList>
            <person name="Rat A."/>
            <person name="Naranjo H.D."/>
            <person name="Lebbe L."/>
            <person name="Cnockaert M."/>
            <person name="Krigas N."/>
            <person name="Grigoriadou K."/>
            <person name="Maloupa E."/>
            <person name="Willems A."/>
        </authorList>
    </citation>
    <scope>NUCLEOTIDE SEQUENCE</scope>
    <source>
        <strain evidence="7">LMG 31228</strain>
    </source>
</reference>
<name>A0A9X9XII9_9PROT</name>
<evidence type="ECO:0000256" key="1">
    <source>
        <dbReference type="ARBA" id="ARBA00022617"/>
    </source>
</evidence>
<dbReference type="GO" id="GO:0071949">
    <property type="term" value="F:FAD binding"/>
    <property type="evidence" value="ECO:0007669"/>
    <property type="project" value="TreeGrafter"/>
</dbReference>
<organism evidence="7 8">
    <name type="scientific">Neoroseomonas eburnea</name>
    <dbReference type="NCBI Taxonomy" id="1346889"/>
    <lineage>
        <taxon>Bacteria</taxon>
        <taxon>Pseudomonadati</taxon>
        <taxon>Pseudomonadota</taxon>
        <taxon>Alphaproteobacteria</taxon>
        <taxon>Acetobacterales</taxon>
        <taxon>Acetobacteraceae</taxon>
        <taxon>Neoroseomonas</taxon>
    </lineage>
</organism>
<evidence type="ECO:0000256" key="5">
    <source>
        <dbReference type="RuleBase" id="RU000356"/>
    </source>
</evidence>
<evidence type="ECO:0000313" key="7">
    <source>
        <dbReference type="EMBL" id="MBR0683525.1"/>
    </source>
</evidence>
<dbReference type="Pfam" id="PF00042">
    <property type="entry name" value="Globin"/>
    <property type="match status" value="1"/>
</dbReference>
<dbReference type="RefSeq" id="WP_211849093.1">
    <property type="nucleotide sequence ID" value="NZ_JAAEDL010000034.1"/>
</dbReference>